<dbReference type="InterPro" id="IPR052010">
    <property type="entry name" value="Ribosomal_LSU_bL36"/>
</dbReference>
<reference evidence="5 6" key="1">
    <citation type="submission" date="2023-08" db="EMBL/GenBank/DDBJ databases">
        <title>Black Yeasts Isolated from many extreme environments.</title>
        <authorList>
            <person name="Coleine C."/>
            <person name="Stajich J.E."/>
            <person name="Selbmann L."/>
        </authorList>
    </citation>
    <scope>NUCLEOTIDE SEQUENCE [LARGE SCALE GENOMIC DNA]</scope>
    <source>
        <strain evidence="5 6">CCFEE 6328</strain>
    </source>
</reference>
<keyword evidence="6" id="KW-1185">Reference proteome</keyword>
<proteinExistence type="inferred from homology"/>
<sequence length="97" mass="10776">MSRRLPLLGSLIPKTRFNSINTIIAARPLSTCLTASSRSVVQSRTAQPALSIAAQIRGMKTRSSVKKLCEGCKAVRRKDRVFIICDKNPKHKQRQGK</sequence>
<evidence type="ECO:0000313" key="6">
    <source>
        <dbReference type="Proteomes" id="UP001345691"/>
    </source>
</evidence>
<dbReference type="PROSITE" id="PS00828">
    <property type="entry name" value="RIBOSOMAL_L36"/>
    <property type="match status" value="1"/>
</dbReference>
<dbReference type="PANTHER" id="PTHR18804:SF16">
    <property type="entry name" value="RIBOSOMAL PROTEIN"/>
    <property type="match status" value="1"/>
</dbReference>
<evidence type="ECO:0000256" key="1">
    <source>
        <dbReference type="ARBA" id="ARBA00007645"/>
    </source>
</evidence>
<dbReference type="InterPro" id="IPR035977">
    <property type="entry name" value="Ribosomal_bL36_sp"/>
</dbReference>
<protein>
    <recommendedName>
        <fullName evidence="4">Ribosomal protein</fullName>
    </recommendedName>
</protein>
<dbReference type="PANTHER" id="PTHR18804">
    <property type="entry name" value="RIBOSOMAL PROTEIN"/>
    <property type="match status" value="1"/>
</dbReference>
<comment type="caution">
    <text evidence="5">The sequence shown here is derived from an EMBL/GenBank/DDBJ whole genome shotgun (WGS) entry which is preliminary data.</text>
</comment>
<evidence type="ECO:0000256" key="3">
    <source>
        <dbReference type="ARBA" id="ARBA00023274"/>
    </source>
</evidence>
<dbReference type="SUPFAM" id="SSF57840">
    <property type="entry name" value="Ribosomal protein L36"/>
    <property type="match status" value="1"/>
</dbReference>
<keyword evidence="2 4" id="KW-0689">Ribosomal protein</keyword>
<dbReference type="Pfam" id="PF00444">
    <property type="entry name" value="Ribosomal_L36"/>
    <property type="match status" value="1"/>
</dbReference>
<dbReference type="EMBL" id="JAVRRF010000018">
    <property type="protein sequence ID" value="KAK5056388.1"/>
    <property type="molecule type" value="Genomic_DNA"/>
</dbReference>
<accession>A0ABR0J529</accession>
<evidence type="ECO:0000313" key="5">
    <source>
        <dbReference type="EMBL" id="KAK5056388.1"/>
    </source>
</evidence>
<gene>
    <name evidence="5" type="ORF">LTR69_007929</name>
</gene>
<dbReference type="HAMAP" id="MF_00251">
    <property type="entry name" value="Ribosomal_bL36"/>
    <property type="match status" value="1"/>
</dbReference>
<keyword evidence="3 4" id="KW-0687">Ribonucleoprotein</keyword>
<evidence type="ECO:0000256" key="4">
    <source>
        <dbReference type="RuleBase" id="RU000570"/>
    </source>
</evidence>
<comment type="similarity">
    <text evidence="1 4">Belongs to the bacterial ribosomal protein bL36 family.</text>
</comment>
<organism evidence="5 6">
    <name type="scientific">Exophiala sideris</name>
    <dbReference type="NCBI Taxonomy" id="1016849"/>
    <lineage>
        <taxon>Eukaryota</taxon>
        <taxon>Fungi</taxon>
        <taxon>Dikarya</taxon>
        <taxon>Ascomycota</taxon>
        <taxon>Pezizomycotina</taxon>
        <taxon>Eurotiomycetes</taxon>
        <taxon>Chaetothyriomycetidae</taxon>
        <taxon>Chaetothyriales</taxon>
        <taxon>Herpotrichiellaceae</taxon>
        <taxon>Exophiala</taxon>
    </lineage>
</organism>
<dbReference type="NCBIfam" id="TIGR01022">
    <property type="entry name" value="rpmJ_bact"/>
    <property type="match status" value="1"/>
</dbReference>
<evidence type="ECO:0000256" key="2">
    <source>
        <dbReference type="ARBA" id="ARBA00022980"/>
    </source>
</evidence>
<dbReference type="Proteomes" id="UP001345691">
    <property type="component" value="Unassembled WGS sequence"/>
</dbReference>
<dbReference type="InterPro" id="IPR000473">
    <property type="entry name" value="Ribosomal_bL36"/>
</dbReference>
<name>A0ABR0J529_9EURO</name>